<dbReference type="Proteomes" id="UP000603141">
    <property type="component" value="Unassembled WGS sequence"/>
</dbReference>
<keyword evidence="2" id="KW-1185">Reference proteome</keyword>
<proteinExistence type="predicted"/>
<accession>A0A934SFA9</accession>
<name>A0A934SFA9_9BACT</name>
<organism evidence="1 2">
    <name type="scientific">Luteolibacter pohnpeiensis</name>
    <dbReference type="NCBI Taxonomy" id="454153"/>
    <lineage>
        <taxon>Bacteria</taxon>
        <taxon>Pseudomonadati</taxon>
        <taxon>Verrucomicrobiota</taxon>
        <taxon>Verrucomicrobiia</taxon>
        <taxon>Verrucomicrobiales</taxon>
        <taxon>Verrucomicrobiaceae</taxon>
        <taxon>Luteolibacter</taxon>
    </lineage>
</organism>
<reference evidence="1" key="1">
    <citation type="submission" date="2021-01" db="EMBL/GenBank/DDBJ databases">
        <title>Modified the classification status of verrucomicrobia.</title>
        <authorList>
            <person name="Feng X."/>
        </authorList>
    </citation>
    <scope>NUCLEOTIDE SEQUENCE</scope>
    <source>
        <strain evidence="1">KCTC 22041</strain>
    </source>
</reference>
<protein>
    <submittedName>
        <fullName evidence="1">Uncharacterized protein</fullName>
    </submittedName>
</protein>
<dbReference type="AlphaFoldDB" id="A0A934SFA9"/>
<sequence>MSKTLTKPKSATTRKVKQPPVIQEIITISHDLREHLRKSCFDAVRIGARLLVLHKLTGENETPGGFRAALDALEGEAIPRSTAYRWINAAAALLGKHFEADELAEIELPEPGSPAWIKLESSMEIACRGMSVRRLTIGSATNGDEARLDKLITSAEDGDSDAEAMLEKVASGELTLVQAIRANAGRKTTKGKNRKDPIYLDIDGRTGEPRGLFCKSLITLSNTFNRWDSIDEIAREKARSAWKSLVAQLPKDLR</sequence>
<dbReference type="EMBL" id="JAENIJ010000035">
    <property type="protein sequence ID" value="MBK1884133.1"/>
    <property type="molecule type" value="Genomic_DNA"/>
</dbReference>
<evidence type="ECO:0000313" key="1">
    <source>
        <dbReference type="EMBL" id="MBK1884133.1"/>
    </source>
</evidence>
<evidence type="ECO:0000313" key="2">
    <source>
        <dbReference type="Proteomes" id="UP000603141"/>
    </source>
</evidence>
<gene>
    <name evidence="1" type="ORF">JIN85_17060</name>
</gene>
<comment type="caution">
    <text evidence="1">The sequence shown here is derived from an EMBL/GenBank/DDBJ whole genome shotgun (WGS) entry which is preliminary data.</text>
</comment>